<keyword evidence="3 4" id="KW-0342">GTP-binding</keyword>
<sequence>MVVAGWRLRDLLAGSPVAVGAAGQAGGVEAACPHGRGCAFSGVVALIGPAPFPCRFGAVEGVIRASPAGLGTLKRYKPTEPPDGRAARHKLVGVVSEEASGVPDRTATDLVIVTGVSGGGRSTVARALENVGYYVVDNLPQALLLDMAELAFAARGAARRTAMVLDVRSHAFSTDLPGAVKSLRERGFNPRMVFVDADDEVLIRRFESVRRSHPLQGGGRLSDGIAAERKLLQEAREQADVLIDTSHLNVNQLRGRIEEMFGEEDTTQIRVTVLSFGFKYGLPPDADFVLDARFLPNPYWVPELREHTGRETDVSRYVLGQRGAVTFVETYARLINATAPGFEREGKRYLTIAVGCTGGKHRSVAIAEELARRLREMRLAAAPQHRDLGRE</sequence>
<gene>
    <name evidence="7" type="ORF">GCM10009827_035340</name>
</gene>
<dbReference type="Gene3D" id="3.40.50.300">
    <property type="entry name" value="P-loop containing nucleotide triphosphate hydrolases"/>
    <property type="match status" value="1"/>
</dbReference>
<feature type="domain" description="RapZ-like N-terminal" evidence="5">
    <location>
        <begin position="109"/>
        <end position="263"/>
    </location>
</feature>
<dbReference type="Pfam" id="PF03668">
    <property type="entry name" value="RapZ-like_N"/>
    <property type="match status" value="1"/>
</dbReference>
<dbReference type="InterPro" id="IPR053931">
    <property type="entry name" value="RapZ_C"/>
</dbReference>
<dbReference type="InterPro" id="IPR053930">
    <property type="entry name" value="RapZ-like_N"/>
</dbReference>
<dbReference type="Proteomes" id="UP001501470">
    <property type="component" value="Unassembled WGS sequence"/>
</dbReference>
<proteinExistence type="inferred from homology"/>
<evidence type="ECO:0000256" key="4">
    <source>
        <dbReference type="HAMAP-Rule" id="MF_00636"/>
    </source>
</evidence>
<dbReference type="NCBIfam" id="NF003828">
    <property type="entry name" value="PRK05416.1"/>
    <property type="match status" value="1"/>
</dbReference>
<keyword evidence="2 4" id="KW-0067">ATP-binding</keyword>
<reference evidence="8" key="1">
    <citation type="journal article" date="2019" name="Int. J. Syst. Evol. Microbiol.">
        <title>The Global Catalogue of Microorganisms (GCM) 10K type strain sequencing project: providing services to taxonomists for standard genome sequencing and annotation.</title>
        <authorList>
            <consortium name="The Broad Institute Genomics Platform"/>
            <consortium name="The Broad Institute Genome Sequencing Center for Infectious Disease"/>
            <person name="Wu L."/>
            <person name="Ma J."/>
        </authorList>
    </citation>
    <scope>NUCLEOTIDE SEQUENCE [LARGE SCALE GENOMIC DNA]</scope>
    <source>
        <strain evidence="8">JCM 15933</strain>
    </source>
</reference>
<evidence type="ECO:0008006" key="9">
    <source>
        <dbReference type="Google" id="ProtNLM"/>
    </source>
</evidence>
<protein>
    <recommendedName>
        <fullName evidence="9">Nucleotide-binding protein</fullName>
    </recommendedName>
</protein>
<dbReference type="InterPro" id="IPR027417">
    <property type="entry name" value="P-loop_NTPase"/>
</dbReference>
<dbReference type="SUPFAM" id="SSF52540">
    <property type="entry name" value="P-loop containing nucleoside triphosphate hydrolases"/>
    <property type="match status" value="1"/>
</dbReference>
<name>A0ABP4L966_9ACTN</name>
<feature type="binding site" evidence="4">
    <location>
        <begin position="166"/>
        <end position="169"/>
    </location>
    <ligand>
        <name>GTP</name>
        <dbReference type="ChEBI" id="CHEBI:37565"/>
    </ligand>
</feature>
<keyword evidence="8" id="KW-1185">Reference proteome</keyword>
<evidence type="ECO:0000313" key="8">
    <source>
        <dbReference type="Proteomes" id="UP001501470"/>
    </source>
</evidence>
<dbReference type="PANTHER" id="PTHR30448">
    <property type="entry name" value="RNASE ADAPTER PROTEIN RAPZ"/>
    <property type="match status" value="1"/>
</dbReference>
<accession>A0ABP4L966</accession>
<dbReference type="PANTHER" id="PTHR30448:SF0">
    <property type="entry name" value="RNASE ADAPTER PROTEIN RAPZ"/>
    <property type="match status" value="1"/>
</dbReference>
<comment type="caution">
    <text evidence="7">The sequence shown here is derived from an EMBL/GenBank/DDBJ whole genome shotgun (WGS) entry which is preliminary data.</text>
</comment>
<dbReference type="Pfam" id="PF22740">
    <property type="entry name" value="PapZ_C"/>
    <property type="match status" value="1"/>
</dbReference>
<evidence type="ECO:0000256" key="1">
    <source>
        <dbReference type="ARBA" id="ARBA00022741"/>
    </source>
</evidence>
<evidence type="ECO:0000259" key="6">
    <source>
        <dbReference type="Pfam" id="PF22740"/>
    </source>
</evidence>
<dbReference type="InterPro" id="IPR005337">
    <property type="entry name" value="RapZ-like"/>
</dbReference>
<evidence type="ECO:0000256" key="3">
    <source>
        <dbReference type="ARBA" id="ARBA00023134"/>
    </source>
</evidence>
<feature type="binding site" evidence="4">
    <location>
        <begin position="115"/>
        <end position="122"/>
    </location>
    <ligand>
        <name>ATP</name>
        <dbReference type="ChEBI" id="CHEBI:30616"/>
    </ligand>
</feature>
<evidence type="ECO:0000259" key="5">
    <source>
        <dbReference type="Pfam" id="PF03668"/>
    </source>
</evidence>
<dbReference type="EMBL" id="BAAAQD010000006">
    <property type="protein sequence ID" value="GAA1517348.1"/>
    <property type="molecule type" value="Genomic_DNA"/>
</dbReference>
<feature type="domain" description="RapZ C-terminal" evidence="6">
    <location>
        <begin position="270"/>
        <end position="388"/>
    </location>
</feature>
<keyword evidence="1 4" id="KW-0547">Nucleotide-binding</keyword>
<evidence type="ECO:0000256" key="2">
    <source>
        <dbReference type="ARBA" id="ARBA00022840"/>
    </source>
</evidence>
<organism evidence="7 8">
    <name type="scientific">Dactylosporangium maewongense</name>
    <dbReference type="NCBI Taxonomy" id="634393"/>
    <lineage>
        <taxon>Bacteria</taxon>
        <taxon>Bacillati</taxon>
        <taxon>Actinomycetota</taxon>
        <taxon>Actinomycetes</taxon>
        <taxon>Micromonosporales</taxon>
        <taxon>Micromonosporaceae</taxon>
        <taxon>Dactylosporangium</taxon>
    </lineage>
</organism>
<dbReference type="HAMAP" id="MF_00636">
    <property type="entry name" value="RapZ_like"/>
    <property type="match status" value="1"/>
</dbReference>
<evidence type="ECO:0000313" key="7">
    <source>
        <dbReference type="EMBL" id="GAA1517348.1"/>
    </source>
</evidence>